<dbReference type="GO" id="GO:0005975">
    <property type="term" value="P:carbohydrate metabolic process"/>
    <property type="evidence" value="ECO:0007669"/>
    <property type="project" value="InterPro"/>
</dbReference>
<reference evidence="1" key="1">
    <citation type="submission" date="2022-10" db="EMBL/GenBank/DDBJ databases">
        <title>Two novel species of Flavobacterium.</title>
        <authorList>
            <person name="Liu Q."/>
            <person name="Xin Y.-H."/>
        </authorList>
    </citation>
    <scope>NUCLEOTIDE SEQUENCE</scope>
    <source>
        <strain evidence="1">LS1R47</strain>
    </source>
</reference>
<name>A0A9X3C8X3_9FLAO</name>
<dbReference type="RefSeq" id="WP_264287765.1">
    <property type="nucleotide sequence ID" value="NZ_JAOZEV010000012.1"/>
</dbReference>
<accession>A0A9X3C8X3</accession>
<gene>
    <name evidence="1" type="ORF">OIU80_14810</name>
</gene>
<dbReference type="Gene3D" id="1.50.10.10">
    <property type="match status" value="1"/>
</dbReference>
<dbReference type="Proteomes" id="UP001151133">
    <property type="component" value="Unassembled WGS sequence"/>
</dbReference>
<sequence>MNTAFIKSQIIIIILCFITSKSFAQQNNRWKINKEGDISWNINNIPHDDHIEMSGKKISCVIRYGVAADSSFHATRSLVWPMLRTIPNNTHASLTRRFAQDYLKLVTINNRPIENEKVVSITLNGTVFVKSKVGKMLELTRAYFPTTTLAGYCEIYTIKNSSQKEVSVEIPKSNTIYNTDPIKGIEGSYTIQSKVLNEGYYNVKPNDVISFSVFYFASKANELVPEVDVNNEKTKRLELVQELSNKLVLETPDTVLNTEFAFAKLRSAESIFETKGGPMHGPGGEAYYAAIWANDEAEYIGPFFPFLGYDYGNKASLNAYLHFARFINKEYKPIPSSIIAEGTDIWDGAGDRGDAAMIAYGAGRYALAKGSSAEAKQLWPLIEWCLEYCNLKLNSEGVVVSDSDELEGRFPAGKANLNTSALYYDALNSAIYLGETLGKDKAKLAVYKGQAKKIKLAIESYFGSKIEGFETYKYYKENDVLRAWICTPLAMGIYNRKQGTIAALFSPKLWTQDGLASLSGDKTFWDRSTLYALRGVLAAGETEKAIDFLHYYSTRRLLGDHVPYPVEAYPEGNQRHLSAESGLYCRVFTEGLFGIRPTGLNSFNFTPRLPQSWPVMSLRHINAFGQDFDIVVKRESKKLKVTVSSKNKIWLDKLINDGATIEVTFDKRL</sequence>
<evidence type="ECO:0000313" key="2">
    <source>
        <dbReference type="Proteomes" id="UP001151133"/>
    </source>
</evidence>
<dbReference type="SUPFAM" id="SSF48208">
    <property type="entry name" value="Six-hairpin glycosidases"/>
    <property type="match status" value="1"/>
</dbReference>
<dbReference type="InterPro" id="IPR008928">
    <property type="entry name" value="6-hairpin_glycosidase_sf"/>
</dbReference>
<evidence type="ECO:0000313" key="1">
    <source>
        <dbReference type="EMBL" id="MCV9933553.1"/>
    </source>
</evidence>
<dbReference type="EMBL" id="JAOZEV010000012">
    <property type="protein sequence ID" value="MCV9933553.1"/>
    <property type="molecule type" value="Genomic_DNA"/>
</dbReference>
<protein>
    <submittedName>
        <fullName evidence="1">Uncharacterized protein</fullName>
    </submittedName>
</protein>
<dbReference type="InterPro" id="IPR012341">
    <property type="entry name" value="6hp_glycosidase-like_sf"/>
</dbReference>
<proteinExistence type="predicted"/>
<keyword evidence="2" id="KW-1185">Reference proteome</keyword>
<organism evidence="1 2">
    <name type="scientific">Flavobacterium frigoritolerans</name>
    <dbReference type="NCBI Taxonomy" id="2987686"/>
    <lineage>
        <taxon>Bacteria</taxon>
        <taxon>Pseudomonadati</taxon>
        <taxon>Bacteroidota</taxon>
        <taxon>Flavobacteriia</taxon>
        <taxon>Flavobacteriales</taxon>
        <taxon>Flavobacteriaceae</taxon>
        <taxon>Flavobacterium</taxon>
    </lineage>
</organism>
<comment type="caution">
    <text evidence="1">The sequence shown here is derived from an EMBL/GenBank/DDBJ whole genome shotgun (WGS) entry which is preliminary data.</text>
</comment>
<dbReference type="AlphaFoldDB" id="A0A9X3C8X3"/>